<evidence type="ECO:0000256" key="3">
    <source>
        <dbReference type="ARBA" id="ARBA00022630"/>
    </source>
</evidence>
<keyword evidence="4 5" id="KW-0274">FAD</keyword>
<reference evidence="8 9" key="2">
    <citation type="journal article" date="2022" name="Arch. Microbiol.">
        <title>Rhodococcus pseudokoreensis sp. nov. isolated from the rhizosphere of young M26 apple rootstocks.</title>
        <authorList>
            <person name="Kampfer P."/>
            <person name="Glaeser S.P."/>
            <person name="Blom J."/>
            <person name="Wolf J."/>
            <person name="Benning S."/>
            <person name="Schloter M."/>
            <person name="Neumann-Schaal M."/>
        </authorList>
    </citation>
    <scope>NUCLEOTIDE SEQUENCE [LARGE SCALE GENOMIC DNA]</scope>
    <source>
        <strain evidence="8 9">R79</strain>
    </source>
</reference>
<name>A0A974ZRW5_9NOCA</name>
<evidence type="ECO:0000256" key="1">
    <source>
        <dbReference type="ARBA" id="ARBA00001974"/>
    </source>
</evidence>
<accession>A0A974ZRW5</accession>
<sequence length="541" mass="58779">MPRPPKSTSFDYIIVGAGAAGCLLANRLTEDPRNAVLLIEAGGGDANLIHLVPKGFYFTLTNPKYSKTFATVQFPDGHVEHLPRGRVIGGSTTINGMVWNRGWANSYDTWEKAGNTGWNWQRFLDAFRKMERHELGPSATRGGAGAVDIEIAGPREATCDALIASFAQSGVPFEEDMNGSGGERTSYVASNTRKGTRMSAARAYLRPARRRKNLTVAAHTEAEQLVLDGTRVTGVSCRRKDSSLVTYTARREVLVTGGAFDSPLLLERSGIGNPKILAKAGVKCRVASPKVGENFKEHRGILLQYRLAGVKGYNTEASSTPRYLWSGFKYLLTRRGMVAHGGYALSAIYKSDPTSEYPDTQCFFTPISTSDVNPMTGRMVVDKFPGAKYVALPMYPTSQGSLHITGPGLDSVPRLEPNFLSTEEDRRMLVKALRKAREITATAPFAKYVVEELQPGPQIAEDDEIIQYGINQGNAGAHGLGTCAMGPDEDDVVDASLRVRGTQGLRVIDASVFRDQPSGNNNAPTMALAWIAADIILAERR</sequence>
<feature type="domain" description="Glucose-methanol-choline oxidoreductase N-terminal" evidence="6">
    <location>
        <begin position="85"/>
        <end position="108"/>
    </location>
</feature>
<evidence type="ECO:0000259" key="7">
    <source>
        <dbReference type="PROSITE" id="PS00624"/>
    </source>
</evidence>
<evidence type="ECO:0000259" key="6">
    <source>
        <dbReference type="PROSITE" id="PS00623"/>
    </source>
</evidence>
<dbReference type="Gene3D" id="3.30.560.10">
    <property type="entry name" value="Glucose Oxidase, domain 3"/>
    <property type="match status" value="1"/>
</dbReference>
<dbReference type="SUPFAM" id="SSF51905">
    <property type="entry name" value="FAD/NAD(P)-binding domain"/>
    <property type="match status" value="1"/>
</dbReference>
<reference evidence="8 9" key="1">
    <citation type="journal article" date="2021" name="Microbiol. Resour. Announc.">
        <title>Complete Genome Sequences of Two Rhodococcus sp. Strains with Large and Linear Chromosomes, Isolated from Apple Rhizosphere.</title>
        <authorList>
            <person name="Benning S."/>
            <person name="Brugnone N."/>
            <person name="Siani R."/>
            <person name="Kublik S."/>
            <person name="Schloter M."/>
            <person name="Rad V."/>
        </authorList>
    </citation>
    <scope>NUCLEOTIDE SEQUENCE [LARGE SCALE GENOMIC DNA]</scope>
    <source>
        <strain evidence="8 9">R79</strain>
    </source>
</reference>
<dbReference type="InterPro" id="IPR036188">
    <property type="entry name" value="FAD/NAD-bd_sf"/>
</dbReference>
<dbReference type="InterPro" id="IPR000172">
    <property type="entry name" value="GMC_OxRdtase_N"/>
</dbReference>
<comment type="similarity">
    <text evidence="2 5">Belongs to the GMC oxidoreductase family.</text>
</comment>
<dbReference type="Pfam" id="PF05199">
    <property type="entry name" value="GMC_oxred_C"/>
    <property type="match status" value="1"/>
</dbReference>
<dbReference type="PANTHER" id="PTHR11552:SF147">
    <property type="entry name" value="CHOLINE DEHYDROGENASE, MITOCHONDRIAL"/>
    <property type="match status" value="1"/>
</dbReference>
<dbReference type="PROSITE" id="PS00623">
    <property type="entry name" value="GMC_OXRED_1"/>
    <property type="match status" value="1"/>
</dbReference>
<evidence type="ECO:0000256" key="5">
    <source>
        <dbReference type="RuleBase" id="RU003968"/>
    </source>
</evidence>
<dbReference type="RefSeq" id="WP_206004919.1">
    <property type="nucleotide sequence ID" value="NZ_CP070619.1"/>
</dbReference>
<evidence type="ECO:0000313" key="9">
    <source>
        <dbReference type="Proteomes" id="UP000662986"/>
    </source>
</evidence>
<dbReference type="PANTHER" id="PTHR11552">
    <property type="entry name" value="GLUCOSE-METHANOL-CHOLINE GMC OXIDOREDUCTASE"/>
    <property type="match status" value="1"/>
</dbReference>
<dbReference type="Pfam" id="PF00732">
    <property type="entry name" value="GMC_oxred_N"/>
    <property type="match status" value="1"/>
</dbReference>
<comment type="cofactor">
    <cofactor evidence="1">
        <name>FAD</name>
        <dbReference type="ChEBI" id="CHEBI:57692"/>
    </cofactor>
</comment>
<dbReference type="Gene3D" id="3.50.50.60">
    <property type="entry name" value="FAD/NAD(P)-binding domain"/>
    <property type="match status" value="1"/>
</dbReference>
<evidence type="ECO:0000313" key="8">
    <source>
        <dbReference type="EMBL" id="QSE88166.1"/>
    </source>
</evidence>
<evidence type="ECO:0000256" key="4">
    <source>
        <dbReference type="ARBA" id="ARBA00022827"/>
    </source>
</evidence>
<keyword evidence="9" id="KW-1185">Reference proteome</keyword>
<protein>
    <submittedName>
        <fullName evidence="8">GMC family oxidoreductase N-terminal domain-containing protein</fullName>
    </submittedName>
</protein>
<dbReference type="InterPro" id="IPR012132">
    <property type="entry name" value="GMC_OxRdtase"/>
</dbReference>
<dbReference type="InterPro" id="IPR007867">
    <property type="entry name" value="GMC_OxRtase_C"/>
</dbReference>
<organism evidence="8 9">
    <name type="scientific">Rhodococcus pseudokoreensis</name>
    <dbReference type="NCBI Taxonomy" id="2811421"/>
    <lineage>
        <taxon>Bacteria</taxon>
        <taxon>Bacillati</taxon>
        <taxon>Actinomycetota</taxon>
        <taxon>Actinomycetes</taxon>
        <taxon>Mycobacteriales</taxon>
        <taxon>Nocardiaceae</taxon>
        <taxon>Rhodococcus</taxon>
    </lineage>
</organism>
<gene>
    <name evidence="8" type="ORF">JWS13_05800</name>
</gene>
<proteinExistence type="inferred from homology"/>
<dbReference type="Proteomes" id="UP000662986">
    <property type="component" value="Chromosome"/>
</dbReference>
<dbReference type="PROSITE" id="PS00624">
    <property type="entry name" value="GMC_OXRED_2"/>
    <property type="match status" value="1"/>
</dbReference>
<evidence type="ECO:0000256" key="2">
    <source>
        <dbReference type="ARBA" id="ARBA00010790"/>
    </source>
</evidence>
<feature type="domain" description="Glucose-methanol-choline oxidoreductase N-terminal" evidence="7">
    <location>
        <begin position="258"/>
        <end position="272"/>
    </location>
</feature>
<dbReference type="SUPFAM" id="SSF54373">
    <property type="entry name" value="FAD-linked reductases, C-terminal domain"/>
    <property type="match status" value="1"/>
</dbReference>
<dbReference type="PROSITE" id="PS51257">
    <property type="entry name" value="PROKAR_LIPOPROTEIN"/>
    <property type="match status" value="1"/>
</dbReference>
<keyword evidence="3 5" id="KW-0285">Flavoprotein</keyword>
<dbReference type="PIRSF" id="PIRSF000137">
    <property type="entry name" value="Alcohol_oxidase"/>
    <property type="match status" value="1"/>
</dbReference>
<dbReference type="EMBL" id="CP070619">
    <property type="protein sequence ID" value="QSE88166.1"/>
    <property type="molecule type" value="Genomic_DNA"/>
</dbReference>